<dbReference type="OrthoDB" id="102565at2157"/>
<dbReference type="GO" id="GO:0051607">
    <property type="term" value="P:defense response to virus"/>
    <property type="evidence" value="ECO:0007669"/>
    <property type="project" value="UniProtKB-KW"/>
</dbReference>
<organism evidence="3 4">
    <name type="scientific">Candidatus Methanodesulfokora washburnensis</name>
    <dbReference type="NCBI Taxonomy" id="2478471"/>
    <lineage>
        <taxon>Archaea</taxon>
        <taxon>Thermoproteota</taxon>
        <taxon>Candidatus Korarchaeia</taxon>
        <taxon>Candidatus Korarchaeia incertae sedis</taxon>
        <taxon>Candidatus Methanodesulfokora</taxon>
    </lineage>
</organism>
<dbReference type="RefSeq" id="WP_125670504.1">
    <property type="nucleotide sequence ID" value="NZ_RCOS01000033.1"/>
</dbReference>
<dbReference type="Pfam" id="PF03787">
    <property type="entry name" value="RAMPs"/>
    <property type="match status" value="1"/>
</dbReference>
<accession>A0A3R9R8Q5</accession>
<dbReference type="EMBL" id="RCOS01000033">
    <property type="protein sequence ID" value="RSN77462.1"/>
    <property type="molecule type" value="Genomic_DNA"/>
</dbReference>
<proteinExistence type="predicted"/>
<comment type="caution">
    <text evidence="3">The sequence shown here is derived from an EMBL/GenBank/DDBJ whole genome shotgun (WGS) entry which is preliminary data.</text>
</comment>
<evidence type="ECO:0000259" key="2">
    <source>
        <dbReference type="Pfam" id="PF03787"/>
    </source>
</evidence>
<name>A0A3R9R8Q5_9CREN</name>
<protein>
    <submittedName>
        <fullName evidence="3">Type III-B CRISPR module RAMP protein Cmr1</fullName>
    </submittedName>
</protein>
<dbReference type="InterPro" id="IPR007522">
    <property type="entry name" value="CRISPR-assoc_prot_TM1795"/>
</dbReference>
<keyword evidence="4" id="KW-1185">Reference proteome</keyword>
<evidence type="ECO:0000256" key="1">
    <source>
        <dbReference type="ARBA" id="ARBA00023118"/>
    </source>
</evidence>
<evidence type="ECO:0000313" key="3">
    <source>
        <dbReference type="EMBL" id="RSN77462.1"/>
    </source>
</evidence>
<feature type="domain" description="CRISPR type III-associated protein" evidence="2">
    <location>
        <begin position="24"/>
        <end position="173"/>
    </location>
</feature>
<dbReference type="Proteomes" id="UP000277582">
    <property type="component" value="Unassembled WGS sequence"/>
</dbReference>
<reference evidence="3 4" key="1">
    <citation type="submission" date="2018-10" db="EMBL/GenBank/DDBJ databases">
        <title>Co-occurring genomic capacity for anaerobic methane metabolism and dissimilatory sulfite reduction discovered in the Korarchaeota.</title>
        <authorList>
            <person name="Mckay L.J."/>
            <person name="Dlakic M."/>
            <person name="Fields M.W."/>
            <person name="Delmont T.O."/>
            <person name="Eren A.M."/>
            <person name="Jay Z.J."/>
            <person name="Klingelsmith K.B."/>
            <person name="Rusch D.B."/>
            <person name="Inskeep W.P."/>
        </authorList>
    </citation>
    <scope>NUCLEOTIDE SEQUENCE [LARGE SCALE GENOMIC DNA]</scope>
    <source>
        <strain evidence="3 4">MDKW</strain>
    </source>
</reference>
<dbReference type="NCBIfam" id="TIGR01894">
    <property type="entry name" value="cas_TM1795_cmr1"/>
    <property type="match status" value="1"/>
</dbReference>
<evidence type="ECO:0000313" key="4">
    <source>
        <dbReference type="Proteomes" id="UP000277582"/>
    </source>
</evidence>
<dbReference type="AlphaFoldDB" id="A0A3R9R8Q5"/>
<sequence>MSLILKLRSENWLLLGGYDTQFHKDDPLRTQSIKGLWRYWLRVYIAGALYEAGKLKCKKECTSEIEYICEKTGNILGSLNSASKFRIIVNKVSFSEKGHKDICSAQRIKLLSLGGRWKVSYGENLYAEIRIEESPHVKRIDENERKLALGSLLTALSLNGIGKGGRRGLGTFSIEVDGFEGKFLKDKKINYNMLKELINGTLDSARSYLNLEVERVSEIPPLDCISRVKIDLSDIGESISLFDKREVPVFTIIKVEPKTEKRIEDMVIELQDFFYRPGRLRRMGFKTTSADKSQDIITRRRLAWFLGLPREQRGTGYISNVNRRASPIHLAVHEENALFTLFLSSNWPTEIRWKGLYEKEQRGEKPLNVDGNRVKEAYLCLISSLENYLKKMNYKYEVIYP</sequence>
<dbReference type="InterPro" id="IPR005537">
    <property type="entry name" value="RAMP_III_fam"/>
</dbReference>
<keyword evidence="1" id="KW-0051">Antiviral defense</keyword>
<gene>
    <name evidence="3" type="primary">cmr1</name>
    <name evidence="3" type="ORF">D6D85_02600</name>
</gene>